<protein>
    <recommendedName>
        <fullName evidence="1">DDE-1 domain-containing protein</fullName>
    </recommendedName>
</protein>
<evidence type="ECO:0000259" key="1">
    <source>
        <dbReference type="Pfam" id="PF03184"/>
    </source>
</evidence>
<feature type="non-terminal residue" evidence="2">
    <location>
        <position position="1"/>
    </location>
</feature>
<dbReference type="Pfam" id="PF03184">
    <property type="entry name" value="DDE_1"/>
    <property type="match status" value="1"/>
</dbReference>
<proteinExistence type="predicted"/>
<sequence>SYTSHLTHEFVTYAYNNQILLYAFLPYTTHFIQLLDIGCFQPLKTYYGQELNLNAYIGGKAFIKADFLAVVNNIRRRTFTPKNCKGVFKRIGIILYKPKVRHYKQQDKKISAWQKDNQILCTPLPPPELAEWKTLLTIRSLRRGLNILNAKMDNKTC</sequence>
<dbReference type="EMBL" id="ML977609">
    <property type="protein sequence ID" value="KAF1997827.1"/>
    <property type="molecule type" value="Genomic_DNA"/>
</dbReference>
<evidence type="ECO:0000313" key="3">
    <source>
        <dbReference type="Proteomes" id="UP000799779"/>
    </source>
</evidence>
<evidence type="ECO:0000313" key="2">
    <source>
        <dbReference type="EMBL" id="KAF1997827.1"/>
    </source>
</evidence>
<dbReference type="AlphaFoldDB" id="A0A6A5W8V8"/>
<organism evidence="2 3">
    <name type="scientific">Amniculicola lignicola CBS 123094</name>
    <dbReference type="NCBI Taxonomy" id="1392246"/>
    <lineage>
        <taxon>Eukaryota</taxon>
        <taxon>Fungi</taxon>
        <taxon>Dikarya</taxon>
        <taxon>Ascomycota</taxon>
        <taxon>Pezizomycotina</taxon>
        <taxon>Dothideomycetes</taxon>
        <taxon>Pleosporomycetidae</taxon>
        <taxon>Pleosporales</taxon>
        <taxon>Amniculicolaceae</taxon>
        <taxon>Amniculicola</taxon>
    </lineage>
</organism>
<dbReference type="InterPro" id="IPR004875">
    <property type="entry name" value="DDE_SF_endonuclease_dom"/>
</dbReference>
<dbReference type="OrthoDB" id="5425161at2759"/>
<dbReference type="GO" id="GO:0003676">
    <property type="term" value="F:nucleic acid binding"/>
    <property type="evidence" value="ECO:0007669"/>
    <property type="project" value="InterPro"/>
</dbReference>
<reference evidence="2" key="1">
    <citation type="journal article" date="2020" name="Stud. Mycol.">
        <title>101 Dothideomycetes genomes: a test case for predicting lifestyles and emergence of pathogens.</title>
        <authorList>
            <person name="Haridas S."/>
            <person name="Albert R."/>
            <person name="Binder M."/>
            <person name="Bloem J."/>
            <person name="Labutti K."/>
            <person name="Salamov A."/>
            <person name="Andreopoulos B."/>
            <person name="Baker S."/>
            <person name="Barry K."/>
            <person name="Bills G."/>
            <person name="Bluhm B."/>
            <person name="Cannon C."/>
            <person name="Castanera R."/>
            <person name="Culley D."/>
            <person name="Daum C."/>
            <person name="Ezra D."/>
            <person name="Gonzalez J."/>
            <person name="Henrissat B."/>
            <person name="Kuo A."/>
            <person name="Liang C."/>
            <person name="Lipzen A."/>
            <person name="Lutzoni F."/>
            <person name="Magnuson J."/>
            <person name="Mondo S."/>
            <person name="Nolan M."/>
            <person name="Ohm R."/>
            <person name="Pangilinan J."/>
            <person name="Park H.-J."/>
            <person name="Ramirez L."/>
            <person name="Alfaro M."/>
            <person name="Sun H."/>
            <person name="Tritt A."/>
            <person name="Yoshinaga Y."/>
            <person name="Zwiers L.-H."/>
            <person name="Turgeon B."/>
            <person name="Goodwin S."/>
            <person name="Spatafora J."/>
            <person name="Crous P."/>
            <person name="Grigoriev I."/>
        </authorList>
    </citation>
    <scope>NUCLEOTIDE SEQUENCE</scope>
    <source>
        <strain evidence="2">CBS 123094</strain>
    </source>
</reference>
<keyword evidence="3" id="KW-1185">Reference proteome</keyword>
<accession>A0A6A5W8V8</accession>
<dbReference type="Proteomes" id="UP000799779">
    <property type="component" value="Unassembled WGS sequence"/>
</dbReference>
<feature type="domain" description="DDE-1" evidence="1">
    <location>
        <begin position="2"/>
        <end position="60"/>
    </location>
</feature>
<name>A0A6A5W8V8_9PLEO</name>
<gene>
    <name evidence="2" type="ORF">P154DRAFT_524544</name>
</gene>